<dbReference type="Proteomes" id="UP001629113">
    <property type="component" value="Unassembled WGS sequence"/>
</dbReference>
<evidence type="ECO:0000313" key="1">
    <source>
        <dbReference type="EMBL" id="KAL3421719.1"/>
    </source>
</evidence>
<dbReference type="EMBL" id="JBFCZG010000005">
    <property type="protein sequence ID" value="KAL3421719.1"/>
    <property type="molecule type" value="Genomic_DNA"/>
</dbReference>
<keyword evidence="2" id="KW-1185">Reference proteome</keyword>
<evidence type="ECO:0000313" key="2">
    <source>
        <dbReference type="Proteomes" id="UP001629113"/>
    </source>
</evidence>
<sequence length="322" mass="38105">MMANEFNGSQKQRPKIRDRSKYSCGLIPAFGHSLDVTSQLHDLHNANSKDRIRRRARNMLSSVAGLPRSGKPRGTSELTTLHFLTLPVEIRFDIYDHLISKRRKIDIVQEAYEIDDFGELAKTCHKVRQELRAWKRTKPTLQASRMFGLYDPVTTVFFARIDRDFRTSQFKRIFQQFCDEEVHWKWVQHIEFEFKNGPKPEFLEETPSGIRFRHRENQFNVIKKLNRFHQLRKITATVNWIYKGSHHYSFTEVIVGIIAHQYPTEEVLRQRPPNYELPCFEVYDISLSQNDHPTQHRLKDLTASFKHNEKMEAFSFKILALA</sequence>
<reference evidence="1 2" key="1">
    <citation type="submission" date="2024-06" db="EMBL/GenBank/DDBJ databases">
        <title>Complete genome of Phlyctema vagabunda strain 19-DSS-EL-015.</title>
        <authorList>
            <person name="Fiorenzani C."/>
        </authorList>
    </citation>
    <scope>NUCLEOTIDE SEQUENCE [LARGE SCALE GENOMIC DNA]</scope>
    <source>
        <strain evidence="1 2">19-DSS-EL-015</strain>
    </source>
</reference>
<proteinExistence type="predicted"/>
<organism evidence="1 2">
    <name type="scientific">Phlyctema vagabunda</name>
    <dbReference type="NCBI Taxonomy" id="108571"/>
    <lineage>
        <taxon>Eukaryota</taxon>
        <taxon>Fungi</taxon>
        <taxon>Dikarya</taxon>
        <taxon>Ascomycota</taxon>
        <taxon>Pezizomycotina</taxon>
        <taxon>Leotiomycetes</taxon>
        <taxon>Helotiales</taxon>
        <taxon>Dermateaceae</taxon>
        <taxon>Phlyctema</taxon>
    </lineage>
</organism>
<name>A0ABR4PEG9_9HELO</name>
<protein>
    <recommendedName>
        <fullName evidence="3">F-box domain-containing protein</fullName>
    </recommendedName>
</protein>
<evidence type="ECO:0008006" key="3">
    <source>
        <dbReference type="Google" id="ProtNLM"/>
    </source>
</evidence>
<accession>A0ABR4PEG9</accession>
<comment type="caution">
    <text evidence="1">The sequence shown here is derived from an EMBL/GenBank/DDBJ whole genome shotgun (WGS) entry which is preliminary data.</text>
</comment>
<gene>
    <name evidence="1" type="ORF">PVAG01_05875</name>
</gene>